<organism evidence="1 2">
    <name type="scientific">Candidatus Nitrospira inopinata</name>
    <dbReference type="NCBI Taxonomy" id="1715989"/>
    <lineage>
        <taxon>Bacteria</taxon>
        <taxon>Pseudomonadati</taxon>
        <taxon>Nitrospirota</taxon>
        <taxon>Nitrospiria</taxon>
        <taxon>Nitrospirales</taxon>
        <taxon>Nitrospiraceae</taxon>
        <taxon>Nitrospira</taxon>
    </lineage>
</organism>
<dbReference type="Proteomes" id="UP000066284">
    <property type="component" value="Chromosome 1"/>
</dbReference>
<evidence type="ECO:0000313" key="1">
    <source>
        <dbReference type="EMBL" id="CUQ66988.1"/>
    </source>
</evidence>
<protein>
    <submittedName>
        <fullName evidence="1">Uncharacterized protein</fullName>
    </submittedName>
</protein>
<dbReference type="KEGG" id="nio:NITINOP_2016"/>
<proteinExistence type="predicted"/>
<name>A0A0S4KRC4_9BACT</name>
<reference evidence="2" key="1">
    <citation type="submission" date="2015-09" db="EMBL/GenBank/DDBJ databases">
        <authorList>
            <person name="Daims H."/>
        </authorList>
    </citation>
    <scope>NUCLEOTIDE SEQUENCE [LARGE SCALE GENOMIC DNA]</scope>
</reference>
<keyword evidence="2" id="KW-1185">Reference proteome</keyword>
<evidence type="ECO:0000313" key="2">
    <source>
        <dbReference type="Proteomes" id="UP000066284"/>
    </source>
</evidence>
<dbReference type="EMBL" id="LN885086">
    <property type="protein sequence ID" value="CUQ66988.1"/>
    <property type="molecule type" value="Genomic_DNA"/>
</dbReference>
<gene>
    <name evidence="1" type="ORF">NITINOP_2016</name>
</gene>
<dbReference type="STRING" id="1715989.NITINOP_2016"/>
<dbReference type="AlphaFoldDB" id="A0A0S4KRC4"/>
<sequence length="106" mass="11794">MIMTRDSHVARQFGASITLKRAESSDRQLFLVKYDPSNQTIPGRVKAMGGKIVLSASGWMLAELPFSPAMSLQKTPGFHFVRGVSIDQRRLELFRRAVEGAKSDRG</sequence>
<accession>A0A0S4KRC4</accession>